<reference evidence="11 12" key="1">
    <citation type="submission" date="2022-08" db="EMBL/GenBank/DDBJ databases">
        <title>Aerococcaceae sp. nov isolated from spoiled eye mask.</title>
        <authorList>
            <person name="Zhou G."/>
            <person name="Xie X.-B."/>
            <person name="Shi Q.-S."/>
            <person name="Wang Y.-S."/>
            <person name="Wen X."/>
            <person name="Peng H."/>
            <person name="Yang X.-J."/>
            <person name="Tao H.-B."/>
            <person name="Huang X.-M."/>
        </authorList>
    </citation>
    <scope>NUCLEOTIDE SEQUENCE [LARGE SCALE GENOMIC DNA]</scope>
    <source>
        <strain evidence="12">DM20194951</strain>
    </source>
</reference>
<name>A0ABY5P9R2_9LACT</name>
<dbReference type="InterPro" id="IPR003352">
    <property type="entry name" value="PTS_EIIC"/>
</dbReference>
<dbReference type="PANTHER" id="PTHR33989:SF4">
    <property type="entry name" value="PTS SYSTEM N,N'-DIACETYLCHITOBIOSE-SPECIFIC EIIC COMPONENT"/>
    <property type="match status" value="1"/>
</dbReference>
<evidence type="ECO:0000256" key="9">
    <source>
        <dbReference type="SAM" id="Phobius"/>
    </source>
</evidence>
<dbReference type="InterPro" id="IPR004796">
    <property type="entry name" value="PTS_IIC_cello"/>
</dbReference>
<comment type="subcellular location">
    <subcellularLocation>
        <location evidence="1">Cell membrane</location>
        <topology evidence="1">Multi-pass membrane protein</topology>
    </subcellularLocation>
</comment>
<dbReference type="Pfam" id="PF02378">
    <property type="entry name" value="PTS_EIIC"/>
    <property type="match status" value="1"/>
</dbReference>
<gene>
    <name evidence="11" type="ORF">NRE15_07100</name>
</gene>
<evidence type="ECO:0000259" key="10">
    <source>
        <dbReference type="PROSITE" id="PS51105"/>
    </source>
</evidence>
<protein>
    <recommendedName>
        <fullName evidence="8">Permease IIC component</fullName>
    </recommendedName>
</protein>
<dbReference type="EMBL" id="CP102453">
    <property type="protein sequence ID" value="UUX35404.1"/>
    <property type="molecule type" value="Genomic_DNA"/>
</dbReference>
<evidence type="ECO:0000256" key="2">
    <source>
        <dbReference type="ARBA" id="ARBA00022448"/>
    </source>
</evidence>
<feature type="transmembrane region" description="Helical" evidence="9">
    <location>
        <begin position="131"/>
        <end position="152"/>
    </location>
</feature>
<dbReference type="RefSeq" id="WP_313794892.1">
    <property type="nucleotide sequence ID" value="NZ_CP102453.1"/>
</dbReference>
<evidence type="ECO:0000256" key="4">
    <source>
        <dbReference type="ARBA" id="ARBA00022597"/>
    </source>
</evidence>
<keyword evidence="7 8" id="KW-0472">Membrane</keyword>
<evidence type="ECO:0000313" key="11">
    <source>
        <dbReference type="EMBL" id="UUX35404.1"/>
    </source>
</evidence>
<evidence type="ECO:0000256" key="6">
    <source>
        <dbReference type="ARBA" id="ARBA00022989"/>
    </source>
</evidence>
<feature type="transmembrane region" description="Helical" evidence="9">
    <location>
        <begin position="172"/>
        <end position="199"/>
    </location>
</feature>
<evidence type="ECO:0000256" key="3">
    <source>
        <dbReference type="ARBA" id="ARBA00022475"/>
    </source>
</evidence>
<feature type="transmembrane region" description="Helical" evidence="9">
    <location>
        <begin position="219"/>
        <end position="241"/>
    </location>
</feature>
<evidence type="ECO:0000256" key="8">
    <source>
        <dbReference type="PIRNR" id="PIRNR006351"/>
    </source>
</evidence>
<feature type="domain" description="PTS EIIC type-3" evidence="10">
    <location>
        <begin position="9"/>
        <end position="408"/>
    </location>
</feature>
<feature type="transmembrane region" description="Helical" evidence="9">
    <location>
        <begin position="248"/>
        <end position="270"/>
    </location>
</feature>
<dbReference type="PIRSF" id="PIRSF006351">
    <property type="entry name" value="PTS_EIIC-Cellobiose"/>
    <property type="match status" value="1"/>
</dbReference>
<comment type="function">
    <text evidence="8">The phosphoenolpyruvate-dependent sugar phosphotransferase system (PTS), a major carbohydrate active -transport system, catalyzes the phosphorylation of incoming sugar substrates concomitant with their translocation across the cell membrane.</text>
</comment>
<dbReference type="PANTHER" id="PTHR33989">
    <property type="match status" value="1"/>
</dbReference>
<dbReference type="Proteomes" id="UP001315967">
    <property type="component" value="Chromosome"/>
</dbReference>
<keyword evidence="3 8" id="KW-1003">Cell membrane</keyword>
<evidence type="ECO:0000256" key="1">
    <source>
        <dbReference type="ARBA" id="ARBA00004651"/>
    </source>
</evidence>
<dbReference type="PROSITE" id="PS51105">
    <property type="entry name" value="PTS_EIIC_TYPE_3"/>
    <property type="match status" value="1"/>
</dbReference>
<dbReference type="InterPro" id="IPR004501">
    <property type="entry name" value="PTS_EIIC_3"/>
</dbReference>
<evidence type="ECO:0000256" key="5">
    <source>
        <dbReference type="ARBA" id="ARBA00022692"/>
    </source>
</evidence>
<dbReference type="InterPro" id="IPR051088">
    <property type="entry name" value="PTS_Sugar-EIIC/EIIB"/>
</dbReference>
<sequence length="432" mass="47302">MENIFNSPFFVKLQNFGQKLGSNKFLSALQAAMMSTMGVIMVGAISTIIASLGSQFGWFEVGSDIYNIIYAPYKFTMDMLSAWVVLLFAYNYAKKLDLESPILKAINAIIVFFLVAAPLSTNEAGTYFIDITYLSAQGMFVGFLIVFVVIQIEKFVVDRDIRIKMPDVVPQFLTDSLSSIIPLTIDVLIFSILGIVVSALTNGVHTVPSGFMALLSAPLAALTSVPGILILITFAAVLWIFGIHGTMIIVPVVMPLMFQAAQVNAAAYQAGEPLTFFPVAIFSAVSFVGGTGNTLPLVLMGLRSKSEQIRAVSKVALVPGWFNINEPVTFGMPIMYNPILAIPFVLNVPIMGILLYFGYMSGFLTMTVVPIFSLLPMGVAEFLTTLNWRNALWTYLMIIPVGLIYYPFFKAYEKQLVAKEQEAAQLEADAVV</sequence>
<accession>A0ABY5P9R2</accession>
<evidence type="ECO:0000313" key="12">
    <source>
        <dbReference type="Proteomes" id="UP001315967"/>
    </source>
</evidence>
<feature type="transmembrane region" description="Helical" evidence="9">
    <location>
        <begin position="70"/>
        <end position="90"/>
    </location>
</feature>
<feature type="transmembrane region" description="Helical" evidence="9">
    <location>
        <begin position="276"/>
        <end position="300"/>
    </location>
</feature>
<evidence type="ECO:0000256" key="7">
    <source>
        <dbReference type="ARBA" id="ARBA00023136"/>
    </source>
</evidence>
<feature type="transmembrane region" description="Helical" evidence="9">
    <location>
        <begin position="392"/>
        <end position="409"/>
    </location>
</feature>
<feature type="transmembrane region" description="Helical" evidence="9">
    <location>
        <begin position="102"/>
        <end position="119"/>
    </location>
</feature>
<keyword evidence="2 8" id="KW-0813">Transport</keyword>
<organism evidence="11 12">
    <name type="scientific">Fundicoccus culcitae</name>
    <dbReference type="NCBI Taxonomy" id="2969821"/>
    <lineage>
        <taxon>Bacteria</taxon>
        <taxon>Bacillati</taxon>
        <taxon>Bacillota</taxon>
        <taxon>Bacilli</taxon>
        <taxon>Lactobacillales</taxon>
        <taxon>Aerococcaceae</taxon>
        <taxon>Fundicoccus</taxon>
    </lineage>
</organism>
<keyword evidence="12" id="KW-1185">Reference proteome</keyword>
<keyword evidence="4 8" id="KW-0762">Sugar transport</keyword>
<feature type="transmembrane region" description="Helical" evidence="9">
    <location>
        <begin position="339"/>
        <end position="372"/>
    </location>
</feature>
<keyword evidence="5 9" id="KW-0812">Transmembrane</keyword>
<feature type="transmembrane region" description="Helical" evidence="9">
    <location>
        <begin position="25"/>
        <end position="50"/>
    </location>
</feature>
<keyword evidence="6 9" id="KW-1133">Transmembrane helix</keyword>
<proteinExistence type="predicted"/>